<dbReference type="AlphaFoldDB" id="A0AAV5JN83"/>
<evidence type="ECO:0000259" key="1">
    <source>
        <dbReference type="PROSITE" id="PS50181"/>
    </source>
</evidence>
<dbReference type="EMBL" id="BPVZ01000042">
    <property type="protein sequence ID" value="GKV15027.1"/>
    <property type="molecule type" value="Genomic_DNA"/>
</dbReference>
<organism evidence="2 3">
    <name type="scientific">Rubroshorea leprosula</name>
    <dbReference type="NCBI Taxonomy" id="152421"/>
    <lineage>
        <taxon>Eukaryota</taxon>
        <taxon>Viridiplantae</taxon>
        <taxon>Streptophyta</taxon>
        <taxon>Embryophyta</taxon>
        <taxon>Tracheophyta</taxon>
        <taxon>Spermatophyta</taxon>
        <taxon>Magnoliopsida</taxon>
        <taxon>eudicotyledons</taxon>
        <taxon>Gunneridae</taxon>
        <taxon>Pentapetalae</taxon>
        <taxon>rosids</taxon>
        <taxon>malvids</taxon>
        <taxon>Malvales</taxon>
        <taxon>Dipterocarpaceae</taxon>
        <taxon>Rubroshorea</taxon>
    </lineage>
</organism>
<protein>
    <recommendedName>
        <fullName evidence="1">F-box domain-containing protein</fullName>
    </recommendedName>
</protein>
<dbReference type="SUPFAM" id="SSF81383">
    <property type="entry name" value="F-box domain"/>
    <property type="match status" value="1"/>
</dbReference>
<gene>
    <name evidence="2" type="ORF">SLEP1_g25828</name>
</gene>
<dbReference type="InterPro" id="IPR050796">
    <property type="entry name" value="SCF_F-box_component"/>
</dbReference>
<dbReference type="InterPro" id="IPR036047">
    <property type="entry name" value="F-box-like_dom_sf"/>
</dbReference>
<dbReference type="PROSITE" id="PS50181">
    <property type="entry name" value="FBOX"/>
    <property type="match status" value="1"/>
</dbReference>
<dbReference type="NCBIfam" id="TIGR01640">
    <property type="entry name" value="F_box_assoc_1"/>
    <property type="match status" value="2"/>
</dbReference>
<dbReference type="PANTHER" id="PTHR31672:SF13">
    <property type="entry name" value="F-BOX PROTEIN CPR30-LIKE"/>
    <property type="match status" value="1"/>
</dbReference>
<dbReference type="InterPro" id="IPR001810">
    <property type="entry name" value="F-box_dom"/>
</dbReference>
<name>A0AAV5JN83_9ROSI</name>
<reference evidence="2 3" key="1">
    <citation type="journal article" date="2021" name="Commun. Biol.">
        <title>The genome of Shorea leprosula (Dipterocarpaceae) highlights the ecological relevance of drought in aseasonal tropical rainforests.</title>
        <authorList>
            <person name="Ng K.K.S."/>
            <person name="Kobayashi M.J."/>
            <person name="Fawcett J.A."/>
            <person name="Hatakeyama M."/>
            <person name="Paape T."/>
            <person name="Ng C.H."/>
            <person name="Ang C.C."/>
            <person name="Tnah L.H."/>
            <person name="Lee C.T."/>
            <person name="Nishiyama T."/>
            <person name="Sese J."/>
            <person name="O'Brien M.J."/>
            <person name="Copetti D."/>
            <person name="Mohd Noor M.I."/>
            <person name="Ong R.C."/>
            <person name="Putra M."/>
            <person name="Sireger I.Z."/>
            <person name="Indrioko S."/>
            <person name="Kosugi Y."/>
            <person name="Izuno A."/>
            <person name="Isagi Y."/>
            <person name="Lee S.L."/>
            <person name="Shimizu K.K."/>
        </authorList>
    </citation>
    <scope>NUCLEOTIDE SEQUENCE [LARGE SCALE GENOMIC DNA]</scope>
    <source>
        <strain evidence="2">214</strain>
    </source>
</reference>
<comment type="caution">
    <text evidence="2">The sequence shown here is derived from an EMBL/GenBank/DDBJ whole genome shotgun (WGS) entry which is preliminary data.</text>
</comment>
<keyword evidence="3" id="KW-1185">Reference proteome</keyword>
<dbReference type="InterPro" id="IPR006527">
    <property type="entry name" value="F-box-assoc_dom_typ1"/>
</dbReference>
<dbReference type="Proteomes" id="UP001054252">
    <property type="component" value="Unassembled WGS sequence"/>
</dbReference>
<accession>A0AAV5JN83</accession>
<evidence type="ECO:0000313" key="2">
    <source>
        <dbReference type="EMBL" id="GKV15027.1"/>
    </source>
</evidence>
<evidence type="ECO:0000313" key="3">
    <source>
        <dbReference type="Proteomes" id="UP001054252"/>
    </source>
</evidence>
<dbReference type="PANTHER" id="PTHR31672">
    <property type="entry name" value="BNACNNG10540D PROTEIN"/>
    <property type="match status" value="1"/>
</dbReference>
<dbReference type="Pfam" id="PF00646">
    <property type="entry name" value="F-box"/>
    <property type="match status" value="1"/>
</dbReference>
<feature type="domain" description="F-box" evidence="1">
    <location>
        <begin position="25"/>
        <end position="74"/>
    </location>
</feature>
<dbReference type="Pfam" id="PF07734">
    <property type="entry name" value="FBA_1"/>
    <property type="match status" value="2"/>
</dbReference>
<proteinExistence type="predicted"/>
<dbReference type="InterPro" id="IPR017451">
    <property type="entry name" value="F-box-assoc_interact_dom"/>
</dbReference>
<sequence>MDAEEGREKKRINFADDPSNRAMVQTDLHILPPDILLEILSRLPLTSLIHFKTTSHAGCNLIADPRLPPMFRNRVSNSDPCLILFNYNYPVSWALQLYFVDREGCGRRVRKIDPPQHSEVNKLVGSCNGLLCLSFPIIGGSSVSHSLLIYNPFVGDAVRVPIANRFLNQSEVYGFGFHPRTGEFKVVRIVYYRKITMVADPELIVEEANEGFATVNESMVQVFTIGTTEWRKTRGPPPPPQFAVGLRPPEALVEGSLHWIILVGTIYSIISFDLADEVFEEIPHPPCQRLVSRGYSLSVLNGCLSAAGLVDTVPFDIWVMKQYHVKESWVKQFSFDPYFGCGWLTNASGLLRSFPKVICALKNGEILLQYNIGSLVSYDPVENRFKNLQIGGLSHPFHVLPFLPSLFSAQATMNLTGEFKVVRIVYYQKILIVEDPALDVEEVDEGFATVDESMVQVFTVGTTNWRNKGATPPQLADVNGPPEALVEGSLHWVTVVGMGGDGPIFGIISFELADEVFEEIPHPPCQQLVSRGYSLSVLNGCLSAAGLVDAVHFDIWVMKKYDVKESWVKQFSFDPCFRCGWLANVSGTFRRFPKVIFALKNGELLLLSNSSSLVSYDPVENTFENLQISGLSNLFHALPFLPSLFSAQATMNL</sequence>